<name>A0A926Q256_9FLAO</name>
<dbReference type="PROSITE" id="PS51257">
    <property type="entry name" value="PROKAR_LIPOPROTEIN"/>
    <property type="match status" value="1"/>
</dbReference>
<evidence type="ECO:0000313" key="4">
    <source>
        <dbReference type="Proteomes" id="UP000653730"/>
    </source>
</evidence>
<accession>A0A926Q256</accession>
<dbReference type="PANTHER" id="PTHR36845:SF1">
    <property type="entry name" value="HYDROLASE, PUTATIVE (AFU_ORTHOLOGUE AFUA_7G05090)-RELATED"/>
    <property type="match status" value="1"/>
</dbReference>
<keyword evidence="4" id="KW-1185">Reference proteome</keyword>
<comment type="caution">
    <text evidence="3">The sequence shown here is derived from an EMBL/GenBank/DDBJ whole genome shotgun (WGS) entry which is preliminary data.</text>
</comment>
<dbReference type="GO" id="GO:0052757">
    <property type="term" value="F:chondroitin hydrolase activity"/>
    <property type="evidence" value="ECO:0007669"/>
    <property type="project" value="TreeGrafter"/>
</dbReference>
<organism evidence="3 4">
    <name type="scientific">Sinomicrobium weinanense</name>
    <dbReference type="NCBI Taxonomy" id="2842200"/>
    <lineage>
        <taxon>Bacteria</taxon>
        <taxon>Pseudomonadati</taxon>
        <taxon>Bacteroidota</taxon>
        <taxon>Flavobacteriia</taxon>
        <taxon>Flavobacteriales</taxon>
        <taxon>Flavobacteriaceae</taxon>
        <taxon>Sinomicrobium</taxon>
    </lineage>
</organism>
<keyword evidence="1 3" id="KW-0378">Hydrolase</keyword>
<protein>
    <submittedName>
        <fullName evidence="3">Glycoside hydrolase family 88 protein</fullName>
    </submittedName>
</protein>
<evidence type="ECO:0000256" key="1">
    <source>
        <dbReference type="ARBA" id="ARBA00022801"/>
    </source>
</evidence>
<dbReference type="Gene3D" id="1.50.10.10">
    <property type="match status" value="1"/>
</dbReference>
<dbReference type="PANTHER" id="PTHR36845">
    <property type="entry name" value="HYDROLASE, PUTATIVE (AFU_ORTHOLOGUE AFUA_7G05090)-RELATED"/>
    <property type="match status" value="1"/>
</dbReference>
<gene>
    <name evidence="3" type="ORF">IBL28_09305</name>
</gene>
<comment type="similarity">
    <text evidence="2">Belongs to the glycosyl hydrolase 88 family.</text>
</comment>
<dbReference type="Proteomes" id="UP000653730">
    <property type="component" value="Unassembled WGS sequence"/>
</dbReference>
<dbReference type="GO" id="GO:0000272">
    <property type="term" value="P:polysaccharide catabolic process"/>
    <property type="evidence" value="ECO:0007669"/>
    <property type="project" value="TreeGrafter"/>
</dbReference>
<dbReference type="InterPro" id="IPR012341">
    <property type="entry name" value="6hp_glycosidase-like_sf"/>
</dbReference>
<dbReference type="InterPro" id="IPR052369">
    <property type="entry name" value="UG_Glycosaminoglycan_Hydrolase"/>
</dbReference>
<reference evidence="3 4" key="1">
    <citation type="submission" date="2020-09" db="EMBL/GenBank/DDBJ databases">
        <title>Sinomicrobium weinanense sp. nov., a halophilic bacteria isolated from saline-alkali soil.</title>
        <authorList>
            <person name="Wu P."/>
            <person name="Ren H."/>
            <person name="Mei Y."/>
            <person name="Liang Y."/>
            <person name="Chen Z."/>
        </authorList>
    </citation>
    <scope>NUCLEOTIDE SEQUENCE [LARGE SCALE GENOMIC DNA]</scope>
    <source>
        <strain evidence="3 4">FJxs</strain>
    </source>
</reference>
<evidence type="ECO:0000313" key="3">
    <source>
        <dbReference type="EMBL" id="MBC9796163.1"/>
    </source>
</evidence>
<proteinExistence type="inferred from homology"/>
<evidence type="ECO:0000256" key="2">
    <source>
        <dbReference type="ARBA" id="ARBA00038358"/>
    </source>
</evidence>
<dbReference type="EMBL" id="JACVDC010000021">
    <property type="protein sequence ID" value="MBC9796163.1"/>
    <property type="molecule type" value="Genomic_DNA"/>
</dbReference>
<dbReference type="InterPro" id="IPR008928">
    <property type="entry name" value="6-hairpin_glycosidase_sf"/>
</dbReference>
<dbReference type="AlphaFoldDB" id="A0A926Q256"/>
<dbReference type="SUPFAM" id="SSF48208">
    <property type="entry name" value="Six-hairpin glycosidases"/>
    <property type="match status" value="1"/>
</dbReference>
<sequence>MTNKITRFAFVLVLTALISCRDNKNDFHARVDAVLQRASDQYEYMMKNLPEDSFPKTYNAGKDKLETSGSGWWCSGFYPGTLLYLHEDLGNEKLKGEADRIMEVLAREQFNTTTHDLGFMMFCSFGNAERLNPSPLYEEILMNSAKSLASRFNETVGCIRSWDSRNDDYLVIIDNMMNLELLFWASEHSGDPFYYDIAVTHADTTLKNHFRKDNSSYHVLNYDVNTGAVKEKRTAQGAADESAWARGQAWGLYGYTVMYRATGEQQYLDQAVRIAEFILNHPNLPEDKVPYWDFNAPGIPNALRDSSAGAIMASALLELSGYTTGENAEKYFENAGTMLKTLTTDEYIAAAGTNGGFLLKHGVGHIPENSEVDVPLTYGDYYLIEALLRYKNMDRN</sequence>
<dbReference type="RefSeq" id="WP_187965313.1">
    <property type="nucleotide sequence ID" value="NZ_JACVDC010000021.1"/>
</dbReference>